<dbReference type="GO" id="GO:0030681">
    <property type="term" value="C:multimeric ribonuclease P complex"/>
    <property type="evidence" value="ECO:0007669"/>
    <property type="project" value="TreeGrafter"/>
</dbReference>
<dbReference type="Proteomes" id="UP000031575">
    <property type="component" value="Unassembled WGS sequence"/>
</dbReference>
<protein>
    <submittedName>
        <fullName evidence="2">Ribonucleases P/MRP protein subunit RPP40</fullName>
    </submittedName>
</protein>
<dbReference type="GO" id="GO:0000171">
    <property type="term" value="F:ribonuclease MRP activity"/>
    <property type="evidence" value="ECO:0007669"/>
    <property type="project" value="TreeGrafter"/>
</dbReference>
<dbReference type="OrthoDB" id="63112at2759"/>
<dbReference type="GO" id="GO:0000172">
    <property type="term" value="C:ribonuclease MRP complex"/>
    <property type="evidence" value="ECO:0007669"/>
    <property type="project" value="TreeGrafter"/>
</dbReference>
<proteinExistence type="predicted"/>
<dbReference type="RefSeq" id="XP_040620897.1">
    <property type="nucleotide sequence ID" value="XM_040761173.1"/>
</dbReference>
<dbReference type="Pfam" id="PF08584">
    <property type="entry name" value="Ribonuc_P_40"/>
    <property type="match status" value="1"/>
</dbReference>
<comment type="caution">
    <text evidence="2">The sequence shown here is derived from an EMBL/GenBank/DDBJ whole genome shotgun (WGS) entry which is preliminary data.</text>
</comment>
<dbReference type="GO" id="GO:0004526">
    <property type="term" value="F:ribonuclease P activity"/>
    <property type="evidence" value="ECO:0007669"/>
    <property type="project" value="TreeGrafter"/>
</dbReference>
<evidence type="ECO:0000313" key="2">
    <source>
        <dbReference type="EMBL" id="KIH92887.1"/>
    </source>
</evidence>
<evidence type="ECO:0000313" key="3">
    <source>
        <dbReference type="Proteomes" id="UP000031575"/>
    </source>
</evidence>
<dbReference type="VEuPathDB" id="FungiDB:SPBR_02870"/>
<name>A0A0C2J780_9PEZI</name>
<dbReference type="EMBL" id="AWTV01000006">
    <property type="protein sequence ID" value="KIH92887.1"/>
    <property type="molecule type" value="Genomic_DNA"/>
</dbReference>
<dbReference type="GO" id="GO:0001682">
    <property type="term" value="P:tRNA 5'-leader removal"/>
    <property type="evidence" value="ECO:0007669"/>
    <property type="project" value="InterPro"/>
</dbReference>
<dbReference type="HOGENOM" id="CLU_048755_0_0_1"/>
<evidence type="ECO:0000256" key="1">
    <source>
        <dbReference type="SAM" id="MobiDB-lite"/>
    </source>
</evidence>
<feature type="compositionally biased region" description="Polar residues" evidence="1">
    <location>
        <begin position="42"/>
        <end position="54"/>
    </location>
</feature>
<gene>
    <name evidence="2" type="ORF">SPBR_02870</name>
</gene>
<feature type="region of interest" description="Disordered" evidence="1">
    <location>
        <begin position="33"/>
        <end position="55"/>
    </location>
</feature>
<dbReference type="AlphaFoldDB" id="A0A0C2J780"/>
<accession>A0A0C2J780</accession>
<dbReference type="PANTHER" id="PTHR15396:SF1">
    <property type="entry name" value="RIBONUCLEASE P PROTEIN SUBUNIT P40"/>
    <property type="match status" value="1"/>
</dbReference>
<dbReference type="GeneID" id="63676094"/>
<sequence>MLPFAPEPSVFQASKCFFSHGVMGHIDPTQPPAIESIRPALSTPSSQSSATRVPNTAKKLKKPWSSIQALGFVSRLELIVPQTCAELVQRTMAKHSPESSARPRYARVVMTLGQVLEGAFFTEYVKAGNVLMLSDGRLGQDNVFSLKDGRLTLYLEREAYERAGLVGKTHGAKGSRGLRPRWIVELDLNPKAMWPGKSGFDRLIYACKNVFNTARTWLFCNMFDVPNPDPLDAFAPTWITVEPAVTTHANIALPPLIRPPSLLVGGGQGNDRMETEEAVTELYEWLSLVRLGSPRVHAADSIDPYLSRYQVPGSSGDDHDVATHPSDNIVTISCSGFLSPTWACQTLLDILIAFQSISSSSPTSAWLSMSVSGFSSSMGLAGDGAECTFFRPADAPREFLLWDVHSHE</sequence>
<keyword evidence="3" id="KW-1185">Reference proteome</keyword>
<dbReference type="PANTHER" id="PTHR15396">
    <property type="entry name" value="RIBONUCLEASE P PROTEIN SUBUNIT P40"/>
    <property type="match status" value="1"/>
</dbReference>
<dbReference type="GO" id="GO:0000447">
    <property type="term" value="P:endonucleolytic cleavage in ITS1 to separate SSU-rRNA from 5.8S rRNA and LSU-rRNA from tricistronic rRNA transcript (SSU-rRNA, 5.8S rRNA, LSU-rRNA)"/>
    <property type="evidence" value="ECO:0007669"/>
    <property type="project" value="TreeGrafter"/>
</dbReference>
<dbReference type="InterPro" id="IPR013893">
    <property type="entry name" value="RNase_P_Rpp40"/>
</dbReference>
<reference evidence="2 3" key="1">
    <citation type="journal article" date="2014" name="BMC Genomics">
        <title>Comparative genomics of the major fungal agents of human and animal Sporotrichosis: Sporothrix schenckii and Sporothrix brasiliensis.</title>
        <authorList>
            <person name="Teixeira M.M."/>
            <person name="de Almeida L.G."/>
            <person name="Kubitschek-Barreira P."/>
            <person name="Alves F.L."/>
            <person name="Kioshima E.S."/>
            <person name="Abadio A.K."/>
            <person name="Fernandes L."/>
            <person name="Derengowski L.S."/>
            <person name="Ferreira K.S."/>
            <person name="Souza R.C."/>
            <person name="Ruiz J.C."/>
            <person name="de Andrade N.C."/>
            <person name="Paes H.C."/>
            <person name="Nicola A.M."/>
            <person name="Albuquerque P."/>
            <person name="Gerber A.L."/>
            <person name="Martins V.P."/>
            <person name="Peconick L.D."/>
            <person name="Neto A.V."/>
            <person name="Chaucanez C.B."/>
            <person name="Silva P.A."/>
            <person name="Cunha O.L."/>
            <person name="de Oliveira F.F."/>
            <person name="dos Santos T.C."/>
            <person name="Barros A.L."/>
            <person name="Soares M.A."/>
            <person name="de Oliveira L.M."/>
            <person name="Marini M.M."/>
            <person name="Villalobos-Duno H."/>
            <person name="Cunha M.M."/>
            <person name="de Hoog S."/>
            <person name="da Silveira J.F."/>
            <person name="Henrissat B."/>
            <person name="Nino-Vega G.A."/>
            <person name="Cisalpino P.S."/>
            <person name="Mora-Montes H.M."/>
            <person name="Almeida S.R."/>
            <person name="Stajich J.E."/>
            <person name="Lopes-Bezerra L.M."/>
            <person name="Vasconcelos A.T."/>
            <person name="Felipe M.S."/>
        </authorList>
    </citation>
    <scope>NUCLEOTIDE SEQUENCE [LARGE SCALE GENOMIC DNA]</scope>
    <source>
        <strain evidence="2 3">5110</strain>
    </source>
</reference>
<organism evidence="2 3">
    <name type="scientific">Sporothrix brasiliensis 5110</name>
    <dbReference type="NCBI Taxonomy" id="1398154"/>
    <lineage>
        <taxon>Eukaryota</taxon>
        <taxon>Fungi</taxon>
        <taxon>Dikarya</taxon>
        <taxon>Ascomycota</taxon>
        <taxon>Pezizomycotina</taxon>
        <taxon>Sordariomycetes</taxon>
        <taxon>Sordariomycetidae</taxon>
        <taxon>Ophiostomatales</taxon>
        <taxon>Ophiostomataceae</taxon>
        <taxon>Sporothrix</taxon>
    </lineage>
</organism>